<dbReference type="AlphaFoldDB" id="A0A5K3FEC0"/>
<proteinExistence type="predicted"/>
<evidence type="ECO:0000256" key="6">
    <source>
        <dbReference type="SAM" id="MobiDB-lite"/>
    </source>
</evidence>
<feature type="compositionally biased region" description="Basic and acidic residues" evidence="6">
    <location>
        <begin position="219"/>
        <end position="248"/>
    </location>
</feature>
<keyword evidence="7" id="KW-0732">Signal</keyword>
<name>A0A5K3FEC0_MESCO</name>
<feature type="chain" id="PRO_5024283475" evidence="7">
    <location>
        <begin position="22"/>
        <end position="267"/>
    </location>
</feature>
<organism evidence="9">
    <name type="scientific">Mesocestoides corti</name>
    <name type="common">Flatworm</name>
    <dbReference type="NCBI Taxonomy" id="53468"/>
    <lineage>
        <taxon>Eukaryota</taxon>
        <taxon>Metazoa</taxon>
        <taxon>Spiralia</taxon>
        <taxon>Lophotrochozoa</taxon>
        <taxon>Platyhelminthes</taxon>
        <taxon>Cestoda</taxon>
        <taxon>Eucestoda</taxon>
        <taxon>Cyclophyllidea</taxon>
        <taxon>Mesocestoididae</taxon>
        <taxon>Mesocestoides</taxon>
    </lineage>
</organism>
<accession>A0A5K3FEC0</accession>
<keyword evidence="4" id="KW-0833">Ubl conjugation pathway</keyword>
<evidence type="ECO:0000313" key="9">
    <source>
        <dbReference type="WBParaSite" id="MCU_007750-RA"/>
    </source>
</evidence>
<dbReference type="InterPro" id="IPR024766">
    <property type="entry name" value="Znf_RING_H2"/>
</dbReference>
<feature type="compositionally biased region" description="Low complexity" evidence="6">
    <location>
        <begin position="88"/>
        <end position="107"/>
    </location>
</feature>
<dbReference type="Gene3D" id="3.30.40.10">
    <property type="entry name" value="Zinc/RING finger domain, C3HC4 (zinc finger)"/>
    <property type="match status" value="1"/>
</dbReference>
<evidence type="ECO:0000256" key="4">
    <source>
        <dbReference type="ARBA" id="ARBA00022786"/>
    </source>
</evidence>
<protein>
    <submittedName>
        <fullName evidence="9">Zf-rbx1 domain-containing protein</fullName>
    </submittedName>
</protein>
<evidence type="ECO:0000259" key="8">
    <source>
        <dbReference type="Pfam" id="PF12678"/>
    </source>
</evidence>
<dbReference type="WBParaSite" id="MCU_007750-RA">
    <property type="protein sequence ID" value="MCU_007750-RA"/>
    <property type="gene ID" value="MCU_007750"/>
</dbReference>
<evidence type="ECO:0000256" key="1">
    <source>
        <dbReference type="ARBA" id="ARBA00004906"/>
    </source>
</evidence>
<reference evidence="9" key="1">
    <citation type="submission" date="2019-11" db="UniProtKB">
        <authorList>
            <consortium name="WormBaseParasite"/>
        </authorList>
    </citation>
    <scope>IDENTIFICATION</scope>
</reference>
<feature type="region of interest" description="Disordered" evidence="6">
    <location>
        <begin position="87"/>
        <end position="107"/>
    </location>
</feature>
<comment type="pathway">
    <text evidence="1">Protein modification; protein ubiquitination.</text>
</comment>
<keyword evidence="2" id="KW-0479">Metal-binding</keyword>
<evidence type="ECO:0000256" key="7">
    <source>
        <dbReference type="SAM" id="SignalP"/>
    </source>
</evidence>
<evidence type="ECO:0000256" key="3">
    <source>
        <dbReference type="ARBA" id="ARBA00022771"/>
    </source>
</evidence>
<keyword evidence="5" id="KW-0862">Zinc</keyword>
<feature type="domain" description="Zinc finger RING-H2-type" evidence="8">
    <location>
        <begin position="40"/>
        <end position="70"/>
    </location>
</feature>
<dbReference type="Pfam" id="PF12678">
    <property type="entry name" value="zf-rbx1"/>
    <property type="match status" value="1"/>
</dbReference>
<dbReference type="SUPFAM" id="SSF57850">
    <property type="entry name" value="RING/U-box"/>
    <property type="match status" value="1"/>
</dbReference>
<keyword evidence="3" id="KW-0863">Zinc-finger</keyword>
<feature type="signal peptide" evidence="7">
    <location>
        <begin position="1"/>
        <end position="21"/>
    </location>
</feature>
<sequence length="267" mass="28596">PGCWLVGRVVWPCLLEAHLEALVFTSPQNPPANKIHNARISPQTAYTRHYFHKVCIDPWLLEQRSCPMCKLDILQAYDFRPDMASCPASTTGGDDSSSLSPPAAAATSSAVEVVTQVTSSDLGTSRVDDVAGPGPSWSAVVLEEVALPTTSLPPPPLTLSSSGDVVVVSSISSSYHDLGNQLHEMTPSPSAASDRVDWLRGLFKTQGTAPHQRRNKRARQADSADPKGNDVHPSRDPLLTRRVSHEVPDVVVATTPDARPLPQSSAS</sequence>
<evidence type="ECO:0000256" key="2">
    <source>
        <dbReference type="ARBA" id="ARBA00022723"/>
    </source>
</evidence>
<dbReference type="InterPro" id="IPR013083">
    <property type="entry name" value="Znf_RING/FYVE/PHD"/>
</dbReference>
<feature type="region of interest" description="Disordered" evidence="6">
    <location>
        <begin position="204"/>
        <end position="267"/>
    </location>
</feature>
<dbReference type="GO" id="GO:0008270">
    <property type="term" value="F:zinc ion binding"/>
    <property type="evidence" value="ECO:0007669"/>
    <property type="project" value="UniProtKB-KW"/>
</dbReference>
<evidence type="ECO:0000256" key="5">
    <source>
        <dbReference type="ARBA" id="ARBA00022833"/>
    </source>
</evidence>